<dbReference type="Gene3D" id="1.10.10.10">
    <property type="entry name" value="Winged helix-like DNA-binding domain superfamily/Winged helix DNA-binding domain"/>
    <property type="match status" value="1"/>
</dbReference>
<dbReference type="RefSeq" id="WP_188880221.1">
    <property type="nucleotide sequence ID" value="NZ_BMOQ01000015.1"/>
</dbReference>
<keyword evidence="3" id="KW-1185">Reference proteome</keyword>
<dbReference type="SUPFAM" id="SSF46785">
    <property type="entry name" value="Winged helix' DNA-binding domain"/>
    <property type="match status" value="1"/>
</dbReference>
<organism evidence="2 3">
    <name type="scientific">Halarchaeum nitratireducens</name>
    <dbReference type="NCBI Taxonomy" id="489913"/>
    <lineage>
        <taxon>Archaea</taxon>
        <taxon>Methanobacteriati</taxon>
        <taxon>Methanobacteriota</taxon>
        <taxon>Stenosarchaea group</taxon>
        <taxon>Halobacteria</taxon>
        <taxon>Halobacteriales</taxon>
        <taxon>Halobacteriaceae</taxon>
    </lineage>
</organism>
<evidence type="ECO:0000313" key="3">
    <source>
        <dbReference type="Proteomes" id="UP000608850"/>
    </source>
</evidence>
<dbReference type="InterPro" id="IPR036388">
    <property type="entry name" value="WH-like_DNA-bd_sf"/>
</dbReference>
<accession>A0A830GEN9</accession>
<dbReference type="InterPro" id="IPR036390">
    <property type="entry name" value="WH_DNA-bd_sf"/>
</dbReference>
<protein>
    <recommendedName>
        <fullName evidence="1">HTH marR-type domain-containing protein</fullName>
    </recommendedName>
</protein>
<sequence>MATNDAHDDFTIPDVVRDASTSTTLTYAILYRQGGATRSTIREKTGLSDSSITRALEQLTTHGVVSARYDPRDARRKIYELEVRE</sequence>
<dbReference type="InterPro" id="IPR000835">
    <property type="entry name" value="HTH_MarR-typ"/>
</dbReference>
<dbReference type="OrthoDB" id="371687at2157"/>
<dbReference type="GO" id="GO:0003700">
    <property type="term" value="F:DNA-binding transcription factor activity"/>
    <property type="evidence" value="ECO:0007669"/>
    <property type="project" value="InterPro"/>
</dbReference>
<evidence type="ECO:0000259" key="1">
    <source>
        <dbReference type="Pfam" id="PF01047"/>
    </source>
</evidence>
<reference evidence="2 3" key="1">
    <citation type="journal article" date="2019" name="Int. J. Syst. Evol. Microbiol.">
        <title>The Global Catalogue of Microorganisms (GCM) 10K type strain sequencing project: providing services to taxonomists for standard genome sequencing and annotation.</title>
        <authorList>
            <consortium name="The Broad Institute Genomics Platform"/>
            <consortium name="The Broad Institute Genome Sequencing Center for Infectious Disease"/>
            <person name="Wu L."/>
            <person name="Ma J."/>
        </authorList>
    </citation>
    <scope>NUCLEOTIDE SEQUENCE [LARGE SCALE GENOMIC DNA]</scope>
    <source>
        <strain evidence="2 3">JCM 16331</strain>
    </source>
</reference>
<dbReference type="Pfam" id="PF01047">
    <property type="entry name" value="MarR"/>
    <property type="match status" value="1"/>
</dbReference>
<feature type="domain" description="HTH marR-type" evidence="1">
    <location>
        <begin position="28"/>
        <end position="76"/>
    </location>
</feature>
<evidence type="ECO:0000313" key="2">
    <source>
        <dbReference type="EMBL" id="GGN27041.1"/>
    </source>
</evidence>
<dbReference type="EMBL" id="BMOQ01000015">
    <property type="protein sequence ID" value="GGN27041.1"/>
    <property type="molecule type" value="Genomic_DNA"/>
</dbReference>
<comment type="caution">
    <text evidence="2">The sequence shown here is derived from an EMBL/GenBank/DDBJ whole genome shotgun (WGS) entry which is preliminary data.</text>
</comment>
<dbReference type="AlphaFoldDB" id="A0A830GEN9"/>
<gene>
    <name evidence="2" type="ORF">GCM10009021_31980</name>
</gene>
<name>A0A830GEN9_9EURY</name>
<dbReference type="Proteomes" id="UP000608850">
    <property type="component" value="Unassembled WGS sequence"/>
</dbReference>
<proteinExistence type="predicted"/>